<dbReference type="KEGG" id="bmp:NG74_01366"/>
<evidence type="ECO:0000313" key="1">
    <source>
        <dbReference type="EMBL" id="AWX71770.1"/>
    </source>
</evidence>
<dbReference type="Proteomes" id="UP000587477">
    <property type="component" value="Chromosome"/>
</dbReference>
<organism evidence="2 4">
    <name type="scientific">Bacillus velezensis</name>
    <dbReference type="NCBI Taxonomy" id="492670"/>
    <lineage>
        <taxon>Bacteria</taxon>
        <taxon>Bacillati</taxon>
        <taxon>Bacillota</taxon>
        <taxon>Bacilli</taxon>
        <taxon>Bacillales</taxon>
        <taxon>Bacillaceae</taxon>
        <taxon>Bacillus</taxon>
        <taxon>Bacillus amyloliquefaciens group</taxon>
    </lineage>
</organism>
<dbReference type="AlphaFoldDB" id="A0A172XH90"/>
<sequence length="51" mass="5881">MEKEKAVSLAKEIIELDMKRDEMLEAFMQLAGEHAFPLLRAVQNGLYRKTS</sequence>
<protein>
    <submittedName>
        <fullName evidence="2">Uncharacterized protein</fullName>
    </submittedName>
</protein>
<dbReference type="RefSeq" id="WP_003154733.1">
    <property type="nucleotide sequence ID" value="NZ_AP018402.1"/>
</dbReference>
<dbReference type="Proteomes" id="UP000250069">
    <property type="component" value="Chromosome"/>
</dbReference>
<name>A0A172XH90_BACVE</name>
<reference evidence="4" key="3">
    <citation type="submission" date="2020-10" db="EMBL/GenBank/DDBJ databases">
        <title>Complete genome sequence of Bacillus velezensis NST6.</title>
        <authorList>
            <person name="Choi J."/>
        </authorList>
    </citation>
    <scope>NUCLEOTIDE SEQUENCE [LARGE SCALE GENOMIC DNA]</scope>
    <source>
        <strain evidence="4">NST6</strain>
    </source>
</reference>
<dbReference type="EMBL" id="CP030150">
    <property type="protein sequence ID" value="AWX71770.1"/>
    <property type="molecule type" value="Genomic_DNA"/>
</dbReference>
<evidence type="ECO:0000313" key="4">
    <source>
        <dbReference type="Proteomes" id="UP000587477"/>
    </source>
</evidence>
<evidence type="ECO:0000313" key="2">
    <source>
        <dbReference type="EMBL" id="QOY25344.1"/>
    </source>
</evidence>
<reference evidence="1 3" key="1">
    <citation type="submission" date="2018-06" db="EMBL/GenBank/DDBJ databases">
        <title>Complete Genome Sequence of Bacillus velezensis DSYZ, a Plant Growth-Promoting Rhizobacterium with Antifungal Activity.</title>
        <authorList>
            <person name="Du B."/>
            <person name="Ding Y."/>
            <person name="Liu K."/>
            <person name="Yao L."/>
            <person name="Wang C."/>
            <person name="Li H."/>
            <person name="Liu H."/>
        </authorList>
    </citation>
    <scope>NUCLEOTIDE SEQUENCE [LARGE SCALE GENOMIC DNA]</scope>
    <source>
        <strain evidence="1 3">DSYZ</strain>
    </source>
</reference>
<reference evidence="2" key="2">
    <citation type="journal article" date="2020" name="Genomics">
        <title>Complete genome sequence of Bacillus velezensis NST6 and comparison with the species belonging to operational group B. amyloliquefaciens.</title>
        <authorList>
            <person name="Choi J."/>
            <person name="Nam J."/>
            <person name="Seo M.H."/>
        </authorList>
    </citation>
    <scope>NUCLEOTIDE SEQUENCE</scope>
    <source>
        <strain evidence="2">NST6</strain>
    </source>
</reference>
<dbReference type="GeneID" id="93080449"/>
<dbReference type="OMA" id="ICMAKEI"/>
<accession>A0A172XH90</accession>
<gene>
    <name evidence="2" type="ORF">BACVE_000272</name>
    <name evidence="1" type="ORF">BVDSYZ_06955</name>
</gene>
<proteinExistence type="predicted"/>
<dbReference type="EMBL" id="CP063687">
    <property type="protein sequence ID" value="QOY25344.1"/>
    <property type="molecule type" value="Genomic_DNA"/>
</dbReference>
<evidence type="ECO:0000313" key="3">
    <source>
        <dbReference type="Proteomes" id="UP000250069"/>
    </source>
</evidence>